<dbReference type="Proteomes" id="UP000265916">
    <property type="component" value="Unassembled WGS sequence"/>
</dbReference>
<dbReference type="GO" id="GO:0004622">
    <property type="term" value="F:phosphatidylcholine lysophospholipase activity"/>
    <property type="evidence" value="ECO:0007669"/>
    <property type="project" value="TreeGrafter"/>
</dbReference>
<dbReference type="SUPFAM" id="SSF52266">
    <property type="entry name" value="SGNH hydrolase"/>
    <property type="match status" value="1"/>
</dbReference>
<accession>A0A3A1YHU5</accession>
<feature type="compositionally biased region" description="Polar residues" evidence="1">
    <location>
        <begin position="96"/>
        <end position="129"/>
    </location>
</feature>
<comment type="caution">
    <text evidence="2">The sequence shown here is derived from an EMBL/GenBank/DDBJ whole genome shotgun (WGS) entry which is preliminary data.</text>
</comment>
<gene>
    <name evidence="2" type="ORF">CKF58_05690</name>
</gene>
<dbReference type="PANTHER" id="PTHR30383">
    <property type="entry name" value="THIOESTERASE 1/PROTEASE 1/LYSOPHOSPHOLIPASE L1"/>
    <property type="match status" value="1"/>
</dbReference>
<feature type="region of interest" description="Disordered" evidence="1">
    <location>
        <begin position="90"/>
        <end position="130"/>
    </location>
</feature>
<proteinExistence type="predicted"/>
<evidence type="ECO:0000313" key="2">
    <source>
        <dbReference type="EMBL" id="RIY36778.1"/>
    </source>
</evidence>
<dbReference type="EMBL" id="NRJG01000101">
    <property type="protein sequence ID" value="RIY36778.1"/>
    <property type="molecule type" value="Genomic_DNA"/>
</dbReference>
<dbReference type="InterPro" id="IPR007407">
    <property type="entry name" value="DUF459"/>
</dbReference>
<reference evidence="2 3" key="1">
    <citation type="submission" date="2017-08" db="EMBL/GenBank/DDBJ databases">
        <title>Reclassification of Bisgaard taxon 37 and 44.</title>
        <authorList>
            <person name="Christensen H."/>
        </authorList>
    </citation>
    <scope>NUCLEOTIDE SEQUENCE [LARGE SCALE GENOMIC DNA]</scope>
    <source>
        <strain evidence="2 3">111</strain>
    </source>
</reference>
<dbReference type="Pfam" id="PF04311">
    <property type="entry name" value="DUF459"/>
    <property type="match status" value="1"/>
</dbReference>
<dbReference type="OrthoDB" id="445620at2"/>
<sequence length="414" mass="46942">MIKKILISFLASLVILFWLFQTSINNYWLSLYNQPSPLTKLDKYPAWQWGKEFNDKLLLGKDYLINLYSEYSNQLTTTFNSHLEQVKTEDDHQVLADNSDTNNVDVTSTSESIHEQAQTTSHNSASNDPKTPVLFTMPMNEFAIGIKDKVAGDLDYASYTFTQQANPIVLHPGDEVLIAGDSMQQGVGRHIRAYLSANYKIQSKDLSKQSTGLLNPANLDWNKTISQELAQSNNYKLLIMMLGANDSYGLYDSVNHKALAFGTKEWQAHYLQRVMSVLYQARSRGIAVIWILVPNMKSPDLNQKMHLLNQLFRNASQQYGTLTVDANQALQANDQDFTPSAIVDNKLRKTRSDDGVHFTITGEKLIASAVEKNIVFRENKTKSSQVNTKFDLTQLLTLPRLAKPNYRFSLKQQN</sequence>
<dbReference type="AlphaFoldDB" id="A0A3A1YHU5"/>
<name>A0A3A1YHU5_9GAMM</name>
<evidence type="ECO:0000256" key="1">
    <source>
        <dbReference type="SAM" id="MobiDB-lite"/>
    </source>
</evidence>
<dbReference type="Gene3D" id="3.40.50.1110">
    <property type="entry name" value="SGNH hydrolase"/>
    <property type="match status" value="1"/>
</dbReference>
<dbReference type="RefSeq" id="WP_119531852.1">
    <property type="nucleotide sequence ID" value="NZ_JBHSSP010000005.1"/>
</dbReference>
<evidence type="ECO:0000313" key="3">
    <source>
        <dbReference type="Proteomes" id="UP000265916"/>
    </source>
</evidence>
<dbReference type="InterPro" id="IPR051532">
    <property type="entry name" value="Ester_Hydrolysis_Enzymes"/>
</dbReference>
<dbReference type="PANTHER" id="PTHR30383:SF24">
    <property type="entry name" value="THIOESTERASE 1_PROTEASE 1_LYSOPHOSPHOLIPASE L1"/>
    <property type="match status" value="1"/>
</dbReference>
<dbReference type="InterPro" id="IPR036514">
    <property type="entry name" value="SGNH_hydro_sf"/>
</dbReference>
<keyword evidence="3" id="KW-1185">Reference proteome</keyword>
<organism evidence="2 3">
    <name type="scientific">Psittacicella hinzii</name>
    <dbReference type="NCBI Taxonomy" id="2028575"/>
    <lineage>
        <taxon>Bacteria</taxon>
        <taxon>Pseudomonadati</taxon>
        <taxon>Pseudomonadota</taxon>
        <taxon>Gammaproteobacteria</taxon>
        <taxon>Pasteurellales</taxon>
        <taxon>Psittacicellaceae</taxon>
        <taxon>Psittacicella</taxon>
    </lineage>
</organism>
<protein>
    <submittedName>
        <fullName evidence="2">Uncharacterized protein</fullName>
    </submittedName>
</protein>